<organism evidence="1">
    <name type="scientific">hydrothermal vent metagenome</name>
    <dbReference type="NCBI Taxonomy" id="652676"/>
    <lineage>
        <taxon>unclassified sequences</taxon>
        <taxon>metagenomes</taxon>
        <taxon>ecological metagenomes</taxon>
    </lineage>
</organism>
<evidence type="ECO:0008006" key="2">
    <source>
        <dbReference type="Google" id="ProtNLM"/>
    </source>
</evidence>
<gene>
    <name evidence="1" type="ORF">MNBD_GAMMA13-811</name>
</gene>
<accession>A0A3B0YWA2</accession>
<proteinExistence type="predicted"/>
<reference evidence="1" key="1">
    <citation type="submission" date="2018-06" db="EMBL/GenBank/DDBJ databases">
        <authorList>
            <person name="Zhirakovskaya E."/>
        </authorList>
    </citation>
    <scope>NUCLEOTIDE SEQUENCE</scope>
</reference>
<dbReference type="Pfam" id="PF13591">
    <property type="entry name" value="MerR_2"/>
    <property type="match status" value="1"/>
</dbReference>
<protein>
    <recommendedName>
        <fullName evidence="2">MerR family transcriptional regulator</fullName>
    </recommendedName>
</protein>
<dbReference type="Gene3D" id="1.10.1660.10">
    <property type="match status" value="1"/>
</dbReference>
<dbReference type="EMBL" id="UOFK01000205">
    <property type="protein sequence ID" value="VAW79767.1"/>
    <property type="molecule type" value="Genomic_DNA"/>
</dbReference>
<evidence type="ECO:0000313" key="1">
    <source>
        <dbReference type="EMBL" id="VAW79767.1"/>
    </source>
</evidence>
<sequence length="108" mass="12213">MAGNDLLKLLSGEIVEEDMNLSLADLCRVCQLPADRVFELVEEGVVEPVGRESEQWRFHGISVRRVRCAQRLEQDLGVNVAGAALALELLEELERLRMRLRRLEDQAG</sequence>
<dbReference type="AlphaFoldDB" id="A0A3B0YWA2"/>
<name>A0A3B0YWA2_9ZZZZ</name>